<reference evidence="6 7" key="1">
    <citation type="submission" date="2012-08" db="EMBL/GenBank/DDBJ databases">
        <title>Whole genome shotgun sequence of Kineosphaera limosa NBRC 100340.</title>
        <authorList>
            <person name="Yoshida I."/>
            <person name="Isaki S."/>
            <person name="Hosoyama A."/>
            <person name="Tsuchikane K."/>
            <person name="Katsumata H."/>
            <person name="Ando Y."/>
            <person name="Ohji S."/>
            <person name="Hamada M."/>
            <person name="Tamura T."/>
            <person name="Yamazoe A."/>
            <person name="Yamazaki S."/>
            <person name="Fujita N."/>
        </authorList>
    </citation>
    <scope>NUCLEOTIDE SEQUENCE [LARGE SCALE GENOMIC DNA]</scope>
    <source>
        <strain evidence="6 7">NBRC 100340</strain>
    </source>
</reference>
<dbReference type="GO" id="GO:0003700">
    <property type="term" value="F:DNA-binding transcription factor activity"/>
    <property type="evidence" value="ECO:0007669"/>
    <property type="project" value="TreeGrafter"/>
</dbReference>
<evidence type="ECO:0000256" key="3">
    <source>
        <dbReference type="ARBA" id="ARBA00023163"/>
    </source>
</evidence>
<gene>
    <name evidence="6" type="ORF">KILIM_080_00280</name>
</gene>
<dbReference type="eggNOG" id="COG1309">
    <property type="taxonomic scope" value="Bacteria"/>
</dbReference>
<evidence type="ECO:0000256" key="2">
    <source>
        <dbReference type="ARBA" id="ARBA00023125"/>
    </source>
</evidence>
<dbReference type="Pfam" id="PF00440">
    <property type="entry name" value="TetR_N"/>
    <property type="match status" value="1"/>
</dbReference>
<evidence type="ECO:0000313" key="6">
    <source>
        <dbReference type="EMBL" id="GAB97757.1"/>
    </source>
</evidence>
<dbReference type="InterPro" id="IPR001647">
    <property type="entry name" value="HTH_TetR"/>
</dbReference>
<protein>
    <submittedName>
        <fullName evidence="6">Putative TetR family transcriptional regulator</fullName>
    </submittedName>
</protein>
<dbReference type="EMBL" id="BAHD01000080">
    <property type="protein sequence ID" value="GAB97757.1"/>
    <property type="molecule type" value="Genomic_DNA"/>
</dbReference>
<dbReference type="Proteomes" id="UP000008366">
    <property type="component" value="Unassembled WGS sequence"/>
</dbReference>
<dbReference type="Gene3D" id="1.10.357.10">
    <property type="entry name" value="Tetracycline Repressor, domain 2"/>
    <property type="match status" value="1"/>
</dbReference>
<feature type="DNA-binding region" description="H-T-H motif" evidence="4">
    <location>
        <begin position="33"/>
        <end position="52"/>
    </location>
</feature>
<keyword evidence="7" id="KW-1185">Reference proteome</keyword>
<dbReference type="PANTHER" id="PTHR30055:SF234">
    <property type="entry name" value="HTH-TYPE TRANSCRIPTIONAL REGULATOR BETI"/>
    <property type="match status" value="1"/>
</dbReference>
<dbReference type="InterPro" id="IPR009057">
    <property type="entry name" value="Homeodomain-like_sf"/>
</dbReference>
<organism evidence="6 7">
    <name type="scientific">Kineosphaera limosa NBRC 100340</name>
    <dbReference type="NCBI Taxonomy" id="1184609"/>
    <lineage>
        <taxon>Bacteria</taxon>
        <taxon>Bacillati</taxon>
        <taxon>Actinomycetota</taxon>
        <taxon>Actinomycetes</taxon>
        <taxon>Micrococcales</taxon>
        <taxon>Dermatophilaceae</taxon>
        <taxon>Kineosphaera</taxon>
    </lineage>
</organism>
<evidence type="ECO:0000313" key="7">
    <source>
        <dbReference type="Proteomes" id="UP000008366"/>
    </source>
</evidence>
<keyword evidence="3" id="KW-0804">Transcription</keyword>
<evidence type="ECO:0000259" key="5">
    <source>
        <dbReference type="PROSITE" id="PS50977"/>
    </source>
</evidence>
<name>K6X079_9MICO</name>
<proteinExistence type="predicted"/>
<keyword evidence="2 4" id="KW-0238">DNA-binding</keyword>
<dbReference type="PANTHER" id="PTHR30055">
    <property type="entry name" value="HTH-TYPE TRANSCRIPTIONAL REGULATOR RUTR"/>
    <property type="match status" value="1"/>
</dbReference>
<sequence>MVVKGRPRDEAARERIVSAAGELFIRDGYVATTIGAIAEQAQVAIKTIYAAYGNKLGVLSAAHDRAVLGDGGPTPLLQHAWVRALADAESVEVAWAQAADRLAESTARAAPTMAAIHAAAADPGVTELLADLRRQRHAFSLGLARILLDLPGARPGVTGRVADVIYATMTAESYALFVIERGWRLDQWRDWAHSAVARELTTAPGLQPDLPTQRTR</sequence>
<dbReference type="GO" id="GO:0000976">
    <property type="term" value="F:transcription cis-regulatory region binding"/>
    <property type="evidence" value="ECO:0007669"/>
    <property type="project" value="TreeGrafter"/>
</dbReference>
<dbReference type="AlphaFoldDB" id="K6X079"/>
<evidence type="ECO:0000256" key="1">
    <source>
        <dbReference type="ARBA" id="ARBA00023015"/>
    </source>
</evidence>
<dbReference type="PROSITE" id="PS50977">
    <property type="entry name" value="HTH_TETR_2"/>
    <property type="match status" value="1"/>
</dbReference>
<feature type="domain" description="HTH tetR-type" evidence="5">
    <location>
        <begin position="10"/>
        <end position="70"/>
    </location>
</feature>
<keyword evidence="1" id="KW-0805">Transcription regulation</keyword>
<dbReference type="SUPFAM" id="SSF46689">
    <property type="entry name" value="Homeodomain-like"/>
    <property type="match status" value="1"/>
</dbReference>
<accession>K6X079</accession>
<comment type="caution">
    <text evidence="6">The sequence shown here is derived from an EMBL/GenBank/DDBJ whole genome shotgun (WGS) entry which is preliminary data.</text>
</comment>
<dbReference type="InterPro" id="IPR050109">
    <property type="entry name" value="HTH-type_TetR-like_transc_reg"/>
</dbReference>
<evidence type="ECO:0000256" key="4">
    <source>
        <dbReference type="PROSITE-ProRule" id="PRU00335"/>
    </source>
</evidence>